<reference evidence="2" key="2">
    <citation type="submission" date="2021-09" db="EMBL/GenBank/DDBJ databases">
        <authorList>
            <person name="Jia N."/>
            <person name="Wang J."/>
            <person name="Shi W."/>
            <person name="Du L."/>
            <person name="Sun Y."/>
            <person name="Zhan W."/>
            <person name="Jiang J."/>
            <person name="Wang Q."/>
            <person name="Zhang B."/>
            <person name="Ji P."/>
            <person name="Sakyi L.B."/>
            <person name="Cui X."/>
            <person name="Yuan T."/>
            <person name="Jiang B."/>
            <person name="Yang W."/>
            <person name="Lam T.T.-Y."/>
            <person name="Chang Q."/>
            <person name="Ding S."/>
            <person name="Wang X."/>
            <person name="Zhu J."/>
            <person name="Ruan X."/>
            <person name="Zhao L."/>
            <person name="Wei J."/>
            <person name="Que T."/>
            <person name="Du C."/>
            <person name="Cheng J."/>
            <person name="Dai P."/>
            <person name="Han X."/>
            <person name="Huang E."/>
            <person name="Gao Y."/>
            <person name="Liu J."/>
            <person name="Shao H."/>
            <person name="Ye R."/>
            <person name="Li L."/>
            <person name="Wei W."/>
            <person name="Wang X."/>
            <person name="Wang C."/>
            <person name="Huo Q."/>
            <person name="Li W."/>
            <person name="Guo W."/>
            <person name="Chen H."/>
            <person name="Chen S."/>
            <person name="Zhou L."/>
            <person name="Zhou L."/>
            <person name="Ni X."/>
            <person name="Tian J."/>
            <person name="Zhou Y."/>
            <person name="Sheng Y."/>
            <person name="Liu T."/>
            <person name="Pan Y."/>
            <person name="Xia L."/>
            <person name="Li J."/>
            <person name="Zhao F."/>
            <person name="Cao W."/>
        </authorList>
    </citation>
    <scope>NUCLEOTIDE SEQUENCE</scope>
    <source>
        <strain evidence="2">Rmic-2018</strain>
        <tissue evidence="2">Larvae</tissue>
    </source>
</reference>
<sequence>MSHAHYWATLIPNSTFSRLQQRVVRQTIAEVMYELSFRADCVGLRQRNEQDITTPLAESFFFVGLKKTTWWTSKTLSKTAAFVGSKKWLRHRACCPSSSGLPHADGTAWLRISGTTATPWTTTSGNRRLLAAYRVLVQPFSITAIPTLHVTEPQQQQTKKVPKPPRSRPAPKLAVYVNDRLLIDADVRTKVDTHPDGFQVTTLSANIPVKQHDVSRAALRVKCCRPASWACTKRWARCPYQLGGIPKTTRCSTNTSVYSTRNRHRDRHTSLPSRRYKTSVSPRLFKFWQGRGPPTSE</sequence>
<evidence type="ECO:0000256" key="1">
    <source>
        <dbReference type="SAM" id="MobiDB-lite"/>
    </source>
</evidence>
<name>A0A9J6D0J5_RHIMP</name>
<accession>A0A9J6D0J5</accession>
<evidence type="ECO:0000313" key="2">
    <source>
        <dbReference type="EMBL" id="KAH7964501.1"/>
    </source>
</evidence>
<comment type="caution">
    <text evidence="2">The sequence shown here is derived from an EMBL/GenBank/DDBJ whole genome shotgun (WGS) entry which is preliminary data.</text>
</comment>
<evidence type="ECO:0000313" key="3">
    <source>
        <dbReference type="Proteomes" id="UP000821866"/>
    </source>
</evidence>
<dbReference type="AlphaFoldDB" id="A0A9J6D0J5"/>
<dbReference type="EMBL" id="JABSTU010003890">
    <property type="protein sequence ID" value="KAH7964501.1"/>
    <property type="molecule type" value="Genomic_DNA"/>
</dbReference>
<gene>
    <name evidence="2" type="ORF">HPB51_027259</name>
</gene>
<proteinExistence type="predicted"/>
<feature type="region of interest" description="Disordered" evidence="1">
    <location>
        <begin position="151"/>
        <end position="170"/>
    </location>
</feature>
<protein>
    <submittedName>
        <fullName evidence="2">Uncharacterized protein</fullName>
    </submittedName>
</protein>
<dbReference type="VEuPathDB" id="VectorBase:LOC119184948"/>
<keyword evidence="3" id="KW-1185">Reference proteome</keyword>
<reference evidence="2" key="1">
    <citation type="journal article" date="2020" name="Cell">
        <title>Large-Scale Comparative Analyses of Tick Genomes Elucidate Their Genetic Diversity and Vector Capacities.</title>
        <authorList>
            <consortium name="Tick Genome and Microbiome Consortium (TIGMIC)"/>
            <person name="Jia N."/>
            <person name="Wang J."/>
            <person name="Shi W."/>
            <person name="Du L."/>
            <person name="Sun Y."/>
            <person name="Zhan W."/>
            <person name="Jiang J.F."/>
            <person name="Wang Q."/>
            <person name="Zhang B."/>
            <person name="Ji P."/>
            <person name="Bell-Sakyi L."/>
            <person name="Cui X.M."/>
            <person name="Yuan T.T."/>
            <person name="Jiang B.G."/>
            <person name="Yang W.F."/>
            <person name="Lam T.T."/>
            <person name="Chang Q.C."/>
            <person name="Ding S.J."/>
            <person name="Wang X.J."/>
            <person name="Zhu J.G."/>
            <person name="Ruan X.D."/>
            <person name="Zhao L."/>
            <person name="Wei J.T."/>
            <person name="Ye R.Z."/>
            <person name="Que T.C."/>
            <person name="Du C.H."/>
            <person name="Zhou Y.H."/>
            <person name="Cheng J.X."/>
            <person name="Dai P.F."/>
            <person name="Guo W.B."/>
            <person name="Han X.H."/>
            <person name="Huang E.J."/>
            <person name="Li L.F."/>
            <person name="Wei W."/>
            <person name="Gao Y.C."/>
            <person name="Liu J.Z."/>
            <person name="Shao H.Z."/>
            <person name="Wang X."/>
            <person name="Wang C.C."/>
            <person name="Yang T.C."/>
            <person name="Huo Q.B."/>
            <person name="Li W."/>
            <person name="Chen H.Y."/>
            <person name="Chen S.E."/>
            <person name="Zhou L.G."/>
            <person name="Ni X.B."/>
            <person name="Tian J.H."/>
            <person name="Sheng Y."/>
            <person name="Liu T."/>
            <person name="Pan Y.S."/>
            <person name="Xia L.Y."/>
            <person name="Li J."/>
            <person name="Zhao F."/>
            <person name="Cao W.C."/>
        </authorList>
    </citation>
    <scope>NUCLEOTIDE SEQUENCE</scope>
    <source>
        <strain evidence="2">Rmic-2018</strain>
    </source>
</reference>
<dbReference type="Proteomes" id="UP000821866">
    <property type="component" value="Unassembled WGS sequence"/>
</dbReference>
<organism evidence="2 3">
    <name type="scientific">Rhipicephalus microplus</name>
    <name type="common">Cattle tick</name>
    <name type="synonym">Boophilus microplus</name>
    <dbReference type="NCBI Taxonomy" id="6941"/>
    <lineage>
        <taxon>Eukaryota</taxon>
        <taxon>Metazoa</taxon>
        <taxon>Ecdysozoa</taxon>
        <taxon>Arthropoda</taxon>
        <taxon>Chelicerata</taxon>
        <taxon>Arachnida</taxon>
        <taxon>Acari</taxon>
        <taxon>Parasitiformes</taxon>
        <taxon>Ixodida</taxon>
        <taxon>Ixodoidea</taxon>
        <taxon>Ixodidae</taxon>
        <taxon>Rhipicephalinae</taxon>
        <taxon>Rhipicephalus</taxon>
        <taxon>Boophilus</taxon>
    </lineage>
</organism>